<evidence type="ECO:0000256" key="4">
    <source>
        <dbReference type="ARBA" id="ARBA00023163"/>
    </source>
</evidence>
<dbReference type="PANTHER" id="PTHR30419:SF30">
    <property type="entry name" value="LYSR FAMILY TRANSCRIPTIONAL REGULATOR"/>
    <property type="match status" value="1"/>
</dbReference>
<dbReference type="Pfam" id="PF00126">
    <property type="entry name" value="HTH_1"/>
    <property type="match status" value="1"/>
</dbReference>
<evidence type="ECO:0000313" key="7">
    <source>
        <dbReference type="Proteomes" id="UP001210678"/>
    </source>
</evidence>
<evidence type="ECO:0000256" key="2">
    <source>
        <dbReference type="ARBA" id="ARBA00023015"/>
    </source>
</evidence>
<keyword evidence="4" id="KW-0804">Transcription</keyword>
<dbReference type="Proteomes" id="UP001210678">
    <property type="component" value="Unassembled WGS sequence"/>
</dbReference>
<dbReference type="InterPro" id="IPR000847">
    <property type="entry name" value="LysR_HTH_N"/>
</dbReference>
<evidence type="ECO:0000259" key="5">
    <source>
        <dbReference type="PROSITE" id="PS50931"/>
    </source>
</evidence>
<keyword evidence="2" id="KW-0805">Transcription regulation</keyword>
<dbReference type="PRINTS" id="PR00039">
    <property type="entry name" value="HTHLYSR"/>
</dbReference>
<reference evidence="6 7" key="1">
    <citation type="submission" date="2023-01" db="EMBL/GenBank/DDBJ databases">
        <title>Vibrio sp. KJ40-1 sp.nov, isolated from marine algae.</title>
        <authorList>
            <person name="Butt M."/>
            <person name="Kim J.M.J."/>
            <person name="Jeon C.O.C."/>
        </authorList>
    </citation>
    <scope>NUCLEOTIDE SEQUENCE [LARGE SCALE GENOMIC DNA]</scope>
    <source>
        <strain evidence="6 7">KJ40-1</strain>
    </source>
</reference>
<sequence length="296" mass="33649">MELRQLRHFVAVSEEGSISAASRRMNLAQPAISASIKKLEMELEMPLLHRRDNGVSLTNAGSEFLQHAKQILMLTNDAKLSMQALEGLDKGQVEIGVPSMIGSYFFPPIIMGFKSEYPGLSLNIIDDGTQNIRERLINGDLELGVVADHYLRAELDSVKLIKEEMVVCMAPDHPLADKELIEYKDFLAHELVLFRKGYYHHSLIERISSEEQITPNIAFSSNLLPLIKSLIRKGFAISPMWKVAIQDDDEIVTRPFADPFYIELSLAWRRDSYLSRANQAFRDYIVEHVRTGQYVN</sequence>
<dbReference type="InterPro" id="IPR050950">
    <property type="entry name" value="HTH-type_LysR_regulators"/>
</dbReference>
<keyword evidence="7" id="KW-1185">Reference proteome</keyword>
<evidence type="ECO:0000256" key="1">
    <source>
        <dbReference type="ARBA" id="ARBA00009437"/>
    </source>
</evidence>
<name>A0ABT4YRF4_9VIBR</name>
<organism evidence="6 7">
    <name type="scientific">Vibrio algarum</name>
    <dbReference type="NCBI Taxonomy" id="3020714"/>
    <lineage>
        <taxon>Bacteria</taxon>
        <taxon>Pseudomonadati</taxon>
        <taxon>Pseudomonadota</taxon>
        <taxon>Gammaproteobacteria</taxon>
        <taxon>Vibrionales</taxon>
        <taxon>Vibrionaceae</taxon>
        <taxon>Vibrio</taxon>
    </lineage>
</organism>
<dbReference type="PROSITE" id="PS50931">
    <property type="entry name" value="HTH_LYSR"/>
    <property type="match status" value="1"/>
</dbReference>
<feature type="domain" description="HTH lysR-type" evidence="5">
    <location>
        <begin position="1"/>
        <end position="58"/>
    </location>
</feature>
<dbReference type="Pfam" id="PF03466">
    <property type="entry name" value="LysR_substrate"/>
    <property type="match status" value="1"/>
</dbReference>
<dbReference type="InterPro" id="IPR036390">
    <property type="entry name" value="WH_DNA-bd_sf"/>
</dbReference>
<gene>
    <name evidence="6" type="ORF">PGX00_10900</name>
</gene>
<evidence type="ECO:0000313" key="6">
    <source>
        <dbReference type="EMBL" id="MDB1124130.1"/>
    </source>
</evidence>
<dbReference type="RefSeq" id="WP_272136133.1">
    <property type="nucleotide sequence ID" value="NZ_JAQLOI010000001.1"/>
</dbReference>
<protein>
    <submittedName>
        <fullName evidence="6">LysR family transcriptional regulator</fullName>
    </submittedName>
</protein>
<accession>A0ABT4YRF4</accession>
<dbReference type="Gene3D" id="1.10.10.10">
    <property type="entry name" value="Winged helix-like DNA-binding domain superfamily/Winged helix DNA-binding domain"/>
    <property type="match status" value="1"/>
</dbReference>
<dbReference type="SUPFAM" id="SSF53850">
    <property type="entry name" value="Periplasmic binding protein-like II"/>
    <property type="match status" value="1"/>
</dbReference>
<keyword evidence="3" id="KW-0238">DNA-binding</keyword>
<dbReference type="PANTHER" id="PTHR30419">
    <property type="entry name" value="HTH-TYPE TRANSCRIPTIONAL REGULATOR YBHD"/>
    <property type="match status" value="1"/>
</dbReference>
<evidence type="ECO:0000256" key="3">
    <source>
        <dbReference type="ARBA" id="ARBA00023125"/>
    </source>
</evidence>
<dbReference type="InterPro" id="IPR036388">
    <property type="entry name" value="WH-like_DNA-bd_sf"/>
</dbReference>
<dbReference type="EMBL" id="JAQLOI010000001">
    <property type="protein sequence ID" value="MDB1124130.1"/>
    <property type="molecule type" value="Genomic_DNA"/>
</dbReference>
<comment type="caution">
    <text evidence="6">The sequence shown here is derived from an EMBL/GenBank/DDBJ whole genome shotgun (WGS) entry which is preliminary data.</text>
</comment>
<dbReference type="CDD" id="cd05466">
    <property type="entry name" value="PBP2_LTTR_substrate"/>
    <property type="match status" value="1"/>
</dbReference>
<dbReference type="Gene3D" id="3.40.190.290">
    <property type="match status" value="1"/>
</dbReference>
<proteinExistence type="inferred from homology"/>
<dbReference type="InterPro" id="IPR005119">
    <property type="entry name" value="LysR_subst-bd"/>
</dbReference>
<dbReference type="SUPFAM" id="SSF46785">
    <property type="entry name" value="Winged helix' DNA-binding domain"/>
    <property type="match status" value="1"/>
</dbReference>
<comment type="similarity">
    <text evidence="1">Belongs to the LysR transcriptional regulatory family.</text>
</comment>